<dbReference type="InterPro" id="IPR007061">
    <property type="entry name" value="MST-like"/>
</dbReference>
<dbReference type="STRING" id="419479.SAMN04488563_2779"/>
<dbReference type="Pfam" id="PF04978">
    <property type="entry name" value="MST"/>
    <property type="match status" value="1"/>
</dbReference>
<evidence type="ECO:0008006" key="3">
    <source>
        <dbReference type="Google" id="ProtNLM"/>
    </source>
</evidence>
<evidence type="ECO:0000313" key="1">
    <source>
        <dbReference type="EMBL" id="SDU56634.1"/>
    </source>
</evidence>
<keyword evidence="2" id="KW-1185">Reference proteome</keyword>
<dbReference type="Proteomes" id="UP000182977">
    <property type="component" value="Chromosome I"/>
</dbReference>
<dbReference type="AlphaFoldDB" id="A0A1H2JJC0"/>
<gene>
    <name evidence="1" type="ORF">SAMN04488563_2779</name>
</gene>
<sequence length="166" mass="18048">MVDRVPEPADGDERSILLGWLAFHRDALRANCAGLDAGQLATRSVPPSSLSLIGLVRHLTEMEDAYAAWALGPGGPWRGVWGDYTDDGPEWDFDVDASVVDESLAAWEQKKALADERIAAHATLDSVGAGNGRSLRWNLQKLTGEYARHNGHADLVRESIDGWTGE</sequence>
<dbReference type="RefSeq" id="WP_046771331.1">
    <property type="nucleotide sequence ID" value="NZ_LBMC01000041.1"/>
</dbReference>
<protein>
    <recommendedName>
        <fullName evidence="3">DinB superfamily protein</fullName>
    </recommendedName>
</protein>
<proteinExistence type="predicted"/>
<dbReference type="OrthoDB" id="4548523at2"/>
<dbReference type="InterPro" id="IPR034660">
    <property type="entry name" value="DinB/YfiT-like"/>
</dbReference>
<evidence type="ECO:0000313" key="2">
    <source>
        <dbReference type="Proteomes" id="UP000182977"/>
    </source>
</evidence>
<accession>A0A1H2JJC0</accession>
<dbReference type="SUPFAM" id="SSF109854">
    <property type="entry name" value="DinB/YfiT-like putative metalloenzymes"/>
    <property type="match status" value="1"/>
</dbReference>
<dbReference type="EMBL" id="LT629791">
    <property type="protein sequence ID" value="SDU56634.1"/>
    <property type="molecule type" value="Genomic_DNA"/>
</dbReference>
<organism evidence="1 2">
    <name type="scientific">Jiangella alkaliphila</name>
    <dbReference type="NCBI Taxonomy" id="419479"/>
    <lineage>
        <taxon>Bacteria</taxon>
        <taxon>Bacillati</taxon>
        <taxon>Actinomycetota</taxon>
        <taxon>Actinomycetes</taxon>
        <taxon>Jiangellales</taxon>
        <taxon>Jiangellaceae</taxon>
        <taxon>Jiangella</taxon>
    </lineage>
</organism>
<dbReference type="Gene3D" id="1.20.120.450">
    <property type="entry name" value="dinb family like domain"/>
    <property type="match status" value="1"/>
</dbReference>
<name>A0A1H2JJC0_9ACTN</name>
<reference evidence="2" key="1">
    <citation type="submission" date="2016-10" db="EMBL/GenBank/DDBJ databases">
        <authorList>
            <person name="Varghese N."/>
            <person name="Submissions S."/>
        </authorList>
    </citation>
    <scope>NUCLEOTIDE SEQUENCE [LARGE SCALE GENOMIC DNA]</scope>
    <source>
        <strain evidence="2">DSM 45079</strain>
    </source>
</reference>